<evidence type="ECO:0000256" key="1">
    <source>
        <dbReference type="ARBA" id="ARBA00004240"/>
    </source>
</evidence>
<evidence type="ECO:0000256" key="3">
    <source>
        <dbReference type="ARBA" id="ARBA00010626"/>
    </source>
</evidence>
<dbReference type="InterPro" id="IPR039922">
    <property type="entry name" value="POFUT1"/>
</dbReference>
<evidence type="ECO:0000256" key="6">
    <source>
        <dbReference type="ARBA" id="ARBA00022676"/>
    </source>
</evidence>
<evidence type="ECO:0000256" key="7">
    <source>
        <dbReference type="ARBA" id="ARBA00022679"/>
    </source>
</evidence>
<dbReference type="GO" id="GO:0007219">
    <property type="term" value="P:Notch signaling pathway"/>
    <property type="evidence" value="ECO:0007669"/>
    <property type="project" value="InterPro"/>
</dbReference>
<keyword evidence="12" id="KW-0294">Fucose metabolism</keyword>
<dbReference type="GO" id="GO:0046922">
    <property type="term" value="F:peptide-O-fucosyltransferase activity"/>
    <property type="evidence" value="ECO:0007669"/>
    <property type="project" value="InterPro"/>
</dbReference>
<evidence type="ECO:0000256" key="11">
    <source>
        <dbReference type="ARBA" id="ARBA00023180"/>
    </source>
</evidence>
<keyword evidence="13" id="KW-0119">Carbohydrate metabolism</keyword>
<dbReference type="EMBL" id="CAJOBB010029467">
    <property type="protein sequence ID" value="CAF4437128.1"/>
    <property type="molecule type" value="Genomic_DNA"/>
</dbReference>
<evidence type="ECO:0000256" key="14">
    <source>
        <dbReference type="ARBA" id="ARBA00033080"/>
    </source>
</evidence>
<name>A0A820RJV1_9BILA</name>
<dbReference type="PANTHER" id="PTHR21420">
    <property type="entry name" value="GDP-FUCOSE PROTEIN O-FUCOSYLTRANSFERASE 1"/>
    <property type="match status" value="1"/>
</dbReference>
<dbReference type="Pfam" id="PF10250">
    <property type="entry name" value="O-FucT"/>
    <property type="match status" value="1"/>
</dbReference>
<keyword evidence="9" id="KW-0914">Notch signaling pathway</keyword>
<keyword evidence="10" id="KW-1015">Disulfide bond</keyword>
<keyword evidence="7" id="KW-0808">Transferase</keyword>
<keyword evidence="8" id="KW-0256">Endoplasmic reticulum</keyword>
<dbReference type="GO" id="GO:0005783">
    <property type="term" value="C:endoplasmic reticulum"/>
    <property type="evidence" value="ECO:0007669"/>
    <property type="project" value="UniProtKB-SubCell"/>
</dbReference>
<organism evidence="17 18">
    <name type="scientific">Adineta steineri</name>
    <dbReference type="NCBI Taxonomy" id="433720"/>
    <lineage>
        <taxon>Eukaryota</taxon>
        <taxon>Metazoa</taxon>
        <taxon>Spiralia</taxon>
        <taxon>Gnathifera</taxon>
        <taxon>Rotifera</taxon>
        <taxon>Eurotatoria</taxon>
        <taxon>Bdelloidea</taxon>
        <taxon>Adinetida</taxon>
        <taxon>Adinetidae</taxon>
        <taxon>Adineta</taxon>
    </lineage>
</organism>
<keyword evidence="11" id="KW-0325">Glycoprotein</keyword>
<comment type="similarity">
    <text evidence="3">Belongs to the glycosyltransferase 65 family.</text>
</comment>
<dbReference type="EC" id="2.4.1.221" evidence="4"/>
<keyword evidence="6" id="KW-0328">Glycosyltransferase</keyword>
<comment type="subcellular location">
    <subcellularLocation>
        <location evidence="1">Endoplasmic reticulum</location>
    </subcellularLocation>
</comment>
<comment type="catalytic activity">
    <reaction evidence="15">
        <text>L-threonyl-[protein] + GDP-beta-L-fucose = 3-O-(alpha-L-fucosyl)-L-threonyl-[protein] + GDP + H(+)</text>
        <dbReference type="Rhea" id="RHEA:70491"/>
        <dbReference type="Rhea" id="RHEA-COMP:11060"/>
        <dbReference type="Rhea" id="RHEA-COMP:17915"/>
        <dbReference type="ChEBI" id="CHEBI:15378"/>
        <dbReference type="ChEBI" id="CHEBI:30013"/>
        <dbReference type="ChEBI" id="CHEBI:57273"/>
        <dbReference type="ChEBI" id="CHEBI:58189"/>
        <dbReference type="ChEBI" id="CHEBI:189631"/>
        <dbReference type="EC" id="2.4.1.221"/>
    </reaction>
    <physiologicalReaction direction="left-to-right" evidence="15">
        <dbReference type="Rhea" id="RHEA:70492"/>
    </physiologicalReaction>
</comment>
<evidence type="ECO:0000256" key="8">
    <source>
        <dbReference type="ARBA" id="ARBA00022824"/>
    </source>
</evidence>
<evidence type="ECO:0000256" key="9">
    <source>
        <dbReference type="ARBA" id="ARBA00022976"/>
    </source>
</evidence>
<evidence type="ECO:0000256" key="13">
    <source>
        <dbReference type="ARBA" id="ARBA00023277"/>
    </source>
</evidence>
<comment type="catalytic activity">
    <reaction evidence="16">
        <text>L-seryl-[protein] + GDP-beta-L-fucose = 3-O-(alpha-L-fucosyl)-L-seryl-[protein] + GDP + H(+)</text>
        <dbReference type="Rhea" id="RHEA:63644"/>
        <dbReference type="Rhea" id="RHEA-COMP:9863"/>
        <dbReference type="Rhea" id="RHEA-COMP:17914"/>
        <dbReference type="ChEBI" id="CHEBI:15378"/>
        <dbReference type="ChEBI" id="CHEBI:29999"/>
        <dbReference type="ChEBI" id="CHEBI:57273"/>
        <dbReference type="ChEBI" id="CHEBI:58189"/>
        <dbReference type="ChEBI" id="CHEBI:189632"/>
        <dbReference type="EC" id="2.4.1.221"/>
    </reaction>
    <physiologicalReaction direction="left-to-right" evidence="16">
        <dbReference type="Rhea" id="RHEA:63645"/>
    </physiologicalReaction>
</comment>
<protein>
    <recommendedName>
        <fullName evidence="5">GDP-fucose protein O-fucosyltransferase 1</fullName>
        <ecNumber evidence="4">2.4.1.221</ecNumber>
    </recommendedName>
    <alternativeName>
        <fullName evidence="14">Peptide-O-fucosyltransferase 1</fullName>
    </alternativeName>
</protein>
<dbReference type="Gene3D" id="3.40.50.11340">
    <property type="match status" value="1"/>
</dbReference>
<dbReference type="AlphaFoldDB" id="A0A820RJV1"/>
<dbReference type="InterPro" id="IPR019378">
    <property type="entry name" value="GDP-Fuc_O-FucTrfase"/>
</dbReference>
<evidence type="ECO:0000256" key="12">
    <source>
        <dbReference type="ARBA" id="ARBA00023253"/>
    </source>
</evidence>
<evidence type="ECO:0000256" key="15">
    <source>
        <dbReference type="ARBA" id="ARBA00047273"/>
    </source>
</evidence>
<dbReference type="UniPathway" id="UPA00378"/>
<evidence type="ECO:0000256" key="10">
    <source>
        <dbReference type="ARBA" id="ARBA00023157"/>
    </source>
</evidence>
<gene>
    <name evidence="17" type="ORF">KXQ929_LOCUS53144</name>
</gene>
<dbReference type="PANTHER" id="PTHR21420:SF9">
    <property type="entry name" value="GDP-FUCOSE PROTEIN O-FUCOSYLTRANSFERASE 1"/>
    <property type="match status" value="1"/>
</dbReference>
<comment type="caution">
    <text evidence="17">The sequence shown here is derived from an EMBL/GenBank/DDBJ whole genome shotgun (WGS) entry which is preliminary data.</text>
</comment>
<proteinExistence type="inferred from homology"/>
<reference evidence="17" key="1">
    <citation type="submission" date="2021-02" db="EMBL/GenBank/DDBJ databases">
        <authorList>
            <person name="Nowell W R."/>
        </authorList>
    </citation>
    <scope>NUCLEOTIDE SEQUENCE</scope>
</reference>
<evidence type="ECO:0000256" key="5">
    <source>
        <dbReference type="ARBA" id="ARBA00021745"/>
    </source>
</evidence>
<dbReference type="GO" id="GO:0008593">
    <property type="term" value="P:regulation of Notch signaling pathway"/>
    <property type="evidence" value="ECO:0007669"/>
    <property type="project" value="TreeGrafter"/>
</dbReference>
<sequence length="127" mass="15042">MQNLAPRIWPPESRIGFCWLSADRPKSECQMKEGNPFGAFWNELNVSFIDTDTYQLSYDKYSINEWHELFPADRYPVLALKGAPASFPMLPEHRQLQKYMNWSEQIMNEVRQHQQTLFNNEPYIGIL</sequence>
<evidence type="ECO:0000256" key="16">
    <source>
        <dbReference type="ARBA" id="ARBA00048647"/>
    </source>
</evidence>
<dbReference type="Proteomes" id="UP000663868">
    <property type="component" value="Unassembled WGS sequence"/>
</dbReference>
<comment type="pathway">
    <text evidence="2">Protein modification; protein glycosylation.</text>
</comment>
<evidence type="ECO:0000313" key="18">
    <source>
        <dbReference type="Proteomes" id="UP000663868"/>
    </source>
</evidence>
<evidence type="ECO:0000313" key="17">
    <source>
        <dbReference type="EMBL" id="CAF4437128.1"/>
    </source>
</evidence>
<accession>A0A820RJV1</accession>
<evidence type="ECO:0000256" key="2">
    <source>
        <dbReference type="ARBA" id="ARBA00004922"/>
    </source>
</evidence>
<evidence type="ECO:0000256" key="4">
    <source>
        <dbReference type="ARBA" id="ARBA00012196"/>
    </source>
</evidence>